<reference evidence="1 2" key="1">
    <citation type="journal article" date="2014" name="PLoS Genet.">
        <title>Phylogenetically driven sequencing of extremely halophilic archaea reveals strategies for static and dynamic osmo-response.</title>
        <authorList>
            <person name="Becker E.A."/>
            <person name="Seitzer P.M."/>
            <person name="Tritt A."/>
            <person name="Larsen D."/>
            <person name="Krusor M."/>
            <person name="Yao A.I."/>
            <person name="Wu D."/>
            <person name="Madern D."/>
            <person name="Eisen J.A."/>
            <person name="Darling A.E."/>
            <person name="Facciotti M.T."/>
        </authorList>
    </citation>
    <scope>NUCLEOTIDE SEQUENCE [LARGE SCALE GENOMIC DNA]</scope>
    <source>
        <strain evidence="1 2">DSM 12281</strain>
    </source>
</reference>
<dbReference type="RefSeq" id="WP_006824353.1">
    <property type="nucleotide sequence ID" value="NZ_AOIL01000011.1"/>
</dbReference>
<dbReference type="PATRIC" id="fig|1230458.4.peg.439"/>
<keyword evidence="2" id="KW-1185">Reference proteome</keyword>
<dbReference type="EMBL" id="AOIL01000011">
    <property type="protein sequence ID" value="ELY96074.1"/>
    <property type="molecule type" value="Genomic_DNA"/>
</dbReference>
<proteinExistence type="predicted"/>
<dbReference type="InterPro" id="IPR055551">
    <property type="entry name" value="DUF7127"/>
</dbReference>
<dbReference type="Pfam" id="PF23444">
    <property type="entry name" value="DUF7127"/>
    <property type="match status" value="1"/>
</dbReference>
<protein>
    <submittedName>
        <fullName evidence="1">Uncharacterized protein</fullName>
    </submittedName>
</protein>
<evidence type="ECO:0000313" key="2">
    <source>
        <dbReference type="Proteomes" id="UP000011648"/>
    </source>
</evidence>
<gene>
    <name evidence="1" type="ORF">C484_02244</name>
</gene>
<dbReference type="Proteomes" id="UP000011648">
    <property type="component" value="Unassembled WGS sequence"/>
</dbReference>
<sequence length="81" mass="8564">METPPELEAAAGEQDDITITNRQYDEEQIIAVDFGPISGEPTLDIVGDTAIVVVDGSQFEFSIPADANDVVVNDGVLTITA</sequence>
<dbReference type="OrthoDB" id="204533at2157"/>
<comment type="caution">
    <text evidence="1">The sequence shown here is derived from an EMBL/GenBank/DDBJ whole genome shotgun (WGS) entry which is preliminary data.</text>
</comment>
<evidence type="ECO:0000313" key="1">
    <source>
        <dbReference type="EMBL" id="ELY96074.1"/>
    </source>
</evidence>
<organism evidence="1 2">
    <name type="scientific">Natrialba taiwanensis DSM 12281</name>
    <dbReference type="NCBI Taxonomy" id="1230458"/>
    <lineage>
        <taxon>Archaea</taxon>
        <taxon>Methanobacteriati</taxon>
        <taxon>Methanobacteriota</taxon>
        <taxon>Stenosarchaea group</taxon>
        <taxon>Halobacteria</taxon>
        <taxon>Halobacteriales</taxon>
        <taxon>Natrialbaceae</taxon>
        <taxon>Natrialba</taxon>
    </lineage>
</organism>
<name>M0AC30_9EURY</name>
<dbReference type="AlphaFoldDB" id="M0AC30"/>
<accession>M0AC30</accession>